<dbReference type="InterPro" id="IPR007813">
    <property type="entry name" value="PilN"/>
</dbReference>
<evidence type="ECO:0000256" key="1">
    <source>
        <dbReference type="SAM" id="Coils"/>
    </source>
</evidence>
<dbReference type="PANTHER" id="PTHR40278:SF2">
    <property type="entry name" value="TYPE IV PILUS INNER MEMBRANE COMPONENT PILN"/>
    <property type="match status" value="1"/>
</dbReference>
<feature type="region of interest" description="Disordered" evidence="2">
    <location>
        <begin position="186"/>
        <end position="214"/>
    </location>
</feature>
<comment type="caution">
    <text evidence="4">The sequence shown here is derived from an EMBL/GenBank/DDBJ whole genome shotgun (WGS) entry which is preliminary data.</text>
</comment>
<gene>
    <name evidence="4" type="ORF">DU000_11545</name>
</gene>
<dbReference type="EMBL" id="QPGB01000006">
    <property type="protein sequence ID" value="RCS56589.1"/>
    <property type="molecule type" value="Genomic_DNA"/>
</dbReference>
<protein>
    <submittedName>
        <fullName evidence="4">Fimbrial assembly protein</fullName>
    </submittedName>
</protein>
<keyword evidence="1" id="KW-0175">Coiled coil</keyword>
<dbReference type="Pfam" id="PF05137">
    <property type="entry name" value="PilN"/>
    <property type="match status" value="1"/>
</dbReference>
<dbReference type="PANTHER" id="PTHR40278">
    <property type="entry name" value="DNA UTILIZATION PROTEIN HOFN"/>
    <property type="match status" value="1"/>
</dbReference>
<dbReference type="GO" id="GO:0043107">
    <property type="term" value="P:type IV pilus-dependent motility"/>
    <property type="evidence" value="ECO:0007669"/>
    <property type="project" value="TreeGrafter"/>
</dbReference>
<dbReference type="AlphaFoldDB" id="A0A368L0J1"/>
<feature type="coiled-coil region" evidence="1">
    <location>
        <begin position="58"/>
        <end position="92"/>
    </location>
</feature>
<evidence type="ECO:0000256" key="2">
    <source>
        <dbReference type="SAM" id="MobiDB-lite"/>
    </source>
</evidence>
<evidence type="ECO:0000313" key="5">
    <source>
        <dbReference type="Proteomes" id="UP000252357"/>
    </source>
</evidence>
<keyword evidence="5" id="KW-1185">Reference proteome</keyword>
<dbReference type="OrthoDB" id="5296173at2"/>
<feature type="compositionally biased region" description="Low complexity" evidence="2">
    <location>
        <begin position="205"/>
        <end position="214"/>
    </location>
</feature>
<organism evidence="4 5">
    <name type="scientific">Parvibium lacunae</name>
    <dbReference type="NCBI Taxonomy" id="1888893"/>
    <lineage>
        <taxon>Bacteria</taxon>
        <taxon>Pseudomonadati</taxon>
        <taxon>Pseudomonadota</taxon>
        <taxon>Betaproteobacteria</taxon>
        <taxon>Burkholderiales</taxon>
        <taxon>Alcaligenaceae</taxon>
        <taxon>Parvibium</taxon>
    </lineage>
</organism>
<dbReference type="GO" id="GO:0043683">
    <property type="term" value="P:type IV pilus assembly"/>
    <property type="evidence" value="ECO:0007669"/>
    <property type="project" value="TreeGrafter"/>
</dbReference>
<evidence type="ECO:0000256" key="3">
    <source>
        <dbReference type="SAM" id="Phobius"/>
    </source>
</evidence>
<proteinExistence type="predicted"/>
<reference evidence="4 5" key="1">
    <citation type="journal article" date="2018" name="Int. J. Syst. Evol. Microbiol.">
        <title>Parvibium lacunae gen. nov., sp. nov., a new member of the family Alcaligenaceae isolated from a freshwater pond.</title>
        <authorList>
            <person name="Chen W.M."/>
            <person name="Xie P.B."/>
            <person name="Hsu M.Y."/>
            <person name="Sheu S.Y."/>
        </authorList>
    </citation>
    <scope>NUCLEOTIDE SEQUENCE [LARGE SCALE GENOMIC DNA]</scope>
    <source>
        <strain evidence="4 5">KMB9</strain>
    </source>
</reference>
<dbReference type="InterPro" id="IPR052534">
    <property type="entry name" value="Extracell_DNA_Util/SecSys_Comp"/>
</dbReference>
<keyword evidence="3" id="KW-1133">Transmembrane helix</keyword>
<keyword evidence="3" id="KW-0472">Membrane</keyword>
<evidence type="ECO:0000313" key="4">
    <source>
        <dbReference type="EMBL" id="RCS56589.1"/>
    </source>
</evidence>
<feature type="transmembrane region" description="Helical" evidence="3">
    <location>
        <begin position="21"/>
        <end position="43"/>
    </location>
</feature>
<sequence>MTIRVNLLPHRERKRKERREQFFVLMGLLFALGAVLVFAQVFWKNGQIQNQLGVNAMIKAENEKLDAQIVEISKLREEIEALRARQNAVESLQVDRNQPVRVFDELVRQIPEGAYLKAIKQDGKRFTVVGLAQSQERVSEILRNIMNQATWLENPDLIEIKSVPLGGAKDGRKIFEFAMTIGIKDKPVTPATPAEPAATTPPPAGAVTVQPAKT</sequence>
<feature type="compositionally biased region" description="Low complexity" evidence="2">
    <location>
        <begin position="188"/>
        <end position="198"/>
    </location>
</feature>
<dbReference type="Proteomes" id="UP000252357">
    <property type="component" value="Unassembled WGS sequence"/>
</dbReference>
<accession>A0A368L0J1</accession>
<dbReference type="RefSeq" id="WP_114403565.1">
    <property type="nucleotide sequence ID" value="NZ_QPGB01000006.1"/>
</dbReference>
<name>A0A368L0J1_9BURK</name>
<keyword evidence="3" id="KW-0812">Transmembrane</keyword>